<dbReference type="Gene3D" id="3.40.50.300">
    <property type="entry name" value="P-loop containing nucleotide triphosphate hydrolases"/>
    <property type="match status" value="1"/>
</dbReference>
<dbReference type="EMBL" id="BAAACZ010000009">
    <property type="protein sequence ID" value="GAA0457826.1"/>
    <property type="molecule type" value="Genomic_DNA"/>
</dbReference>
<evidence type="ECO:0000259" key="4">
    <source>
        <dbReference type="PROSITE" id="PS50893"/>
    </source>
</evidence>
<dbReference type="PROSITE" id="PS00211">
    <property type="entry name" value="ABC_TRANSPORTER_1"/>
    <property type="match status" value="1"/>
</dbReference>
<comment type="caution">
    <text evidence="5">The sequence shown here is derived from an EMBL/GenBank/DDBJ whole genome shotgun (WGS) entry which is preliminary data.</text>
</comment>
<dbReference type="PROSITE" id="PS50893">
    <property type="entry name" value="ABC_TRANSPORTER_2"/>
    <property type="match status" value="1"/>
</dbReference>
<dbReference type="InterPro" id="IPR003593">
    <property type="entry name" value="AAA+_ATPase"/>
</dbReference>
<organism evidence="5 6">
    <name type="scientific">Alkalibacillus silvisoli</name>
    <dbReference type="NCBI Taxonomy" id="392823"/>
    <lineage>
        <taxon>Bacteria</taxon>
        <taxon>Bacillati</taxon>
        <taxon>Bacillota</taxon>
        <taxon>Bacilli</taxon>
        <taxon>Bacillales</taxon>
        <taxon>Bacillaceae</taxon>
        <taxon>Alkalibacillus</taxon>
    </lineage>
</organism>
<accession>A0ABN0ZT32</accession>
<dbReference type="InterPro" id="IPR003439">
    <property type="entry name" value="ABC_transporter-like_ATP-bd"/>
</dbReference>
<dbReference type="SMART" id="SM00382">
    <property type="entry name" value="AAA"/>
    <property type="match status" value="1"/>
</dbReference>
<proteinExistence type="predicted"/>
<dbReference type="PANTHER" id="PTHR43423:SF1">
    <property type="entry name" value="ABC TRANSPORTER I FAMILY MEMBER 17"/>
    <property type="match status" value="1"/>
</dbReference>
<name>A0ABN0ZT32_9BACI</name>
<dbReference type="CDD" id="cd03260">
    <property type="entry name" value="ABC_PstB_phosphate_transporter"/>
    <property type="match status" value="1"/>
</dbReference>
<dbReference type="InterPro" id="IPR027417">
    <property type="entry name" value="P-loop_NTPase"/>
</dbReference>
<dbReference type="Proteomes" id="UP001500740">
    <property type="component" value="Unassembled WGS sequence"/>
</dbReference>
<dbReference type="SUPFAM" id="SSF52540">
    <property type="entry name" value="P-loop containing nucleoside triphosphate hydrolases"/>
    <property type="match status" value="1"/>
</dbReference>
<gene>
    <name evidence="5" type="ORF">GCM10008935_11080</name>
</gene>
<evidence type="ECO:0000256" key="2">
    <source>
        <dbReference type="ARBA" id="ARBA00022741"/>
    </source>
</evidence>
<feature type="domain" description="ABC transporter" evidence="4">
    <location>
        <begin position="1"/>
        <end position="230"/>
    </location>
</feature>
<keyword evidence="2" id="KW-0547">Nucleotide-binding</keyword>
<evidence type="ECO:0000313" key="6">
    <source>
        <dbReference type="Proteomes" id="UP001500740"/>
    </source>
</evidence>
<evidence type="ECO:0000256" key="1">
    <source>
        <dbReference type="ARBA" id="ARBA00022448"/>
    </source>
</evidence>
<dbReference type="PANTHER" id="PTHR43423">
    <property type="entry name" value="ABC TRANSPORTER I FAMILY MEMBER 17"/>
    <property type="match status" value="1"/>
</dbReference>
<reference evidence="5 6" key="1">
    <citation type="journal article" date="2019" name="Int. J. Syst. Evol. Microbiol.">
        <title>The Global Catalogue of Microorganisms (GCM) 10K type strain sequencing project: providing services to taxonomists for standard genome sequencing and annotation.</title>
        <authorList>
            <consortium name="The Broad Institute Genomics Platform"/>
            <consortium name="The Broad Institute Genome Sequencing Center for Infectious Disease"/>
            <person name="Wu L."/>
            <person name="Ma J."/>
        </authorList>
    </citation>
    <scope>NUCLEOTIDE SEQUENCE [LARGE SCALE GENOMIC DNA]</scope>
    <source>
        <strain evidence="5 6">JCM 14193</strain>
    </source>
</reference>
<sequence length="233" mass="26791">MTNHIFQFNQVNRLILKDVNFKVNEGERLIIFGPSGSGKSTLLHLFNRMDDPDQGEIYFQQQLINDYDIPQLRKKVGLVLQQPHLFPETVLDNLKFGPSMFDEWEEERAYQLLNYVNLPKEYLTKPVEELSGGEQQRVSLARTLANKPDVLLLDEPTSALDDRNIEAIEEDLINLIEQHSLTVVMVTHSMDQAKRIGTKGLFIDEGQVIEFGDIAQLLETPKTEELKNFLHKS</sequence>
<dbReference type="GO" id="GO:0005524">
    <property type="term" value="F:ATP binding"/>
    <property type="evidence" value="ECO:0007669"/>
    <property type="project" value="UniProtKB-KW"/>
</dbReference>
<evidence type="ECO:0000313" key="5">
    <source>
        <dbReference type="EMBL" id="GAA0457826.1"/>
    </source>
</evidence>
<evidence type="ECO:0000256" key="3">
    <source>
        <dbReference type="ARBA" id="ARBA00022840"/>
    </source>
</evidence>
<dbReference type="InterPro" id="IPR005670">
    <property type="entry name" value="PstB-like"/>
</dbReference>
<keyword evidence="6" id="KW-1185">Reference proteome</keyword>
<dbReference type="InterPro" id="IPR017871">
    <property type="entry name" value="ABC_transporter-like_CS"/>
</dbReference>
<keyword evidence="1" id="KW-0813">Transport</keyword>
<dbReference type="Pfam" id="PF00005">
    <property type="entry name" value="ABC_tran"/>
    <property type="match status" value="1"/>
</dbReference>
<protein>
    <submittedName>
        <fullName evidence="5">Amino acid ABC transporter ATP-binding protein</fullName>
    </submittedName>
</protein>
<dbReference type="RefSeq" id="WP_343782328.1">
    <property type="nucleotide sequence ID" value="NZ_BAAACZ010000009.1"/>
</dbReference>
<keyword evidence="3 5" id="KW-0067">ATP-binding</keyword>